<proteinExistence type="predicted"/>
<reference evidence="2" key="1">
    <citation type="journal article" date="2010" name="BMC Genomics">
        <title>Clostridium sticklandii, a specialist in amino acid degradation:revisiting its metabolism through its genome sequence.</title>
        <authorList>
            <person name="Fonknechten N."/>
            <person name="Chaussonnerie S."/>
            <person name="Tricot S."/>
            <person name="Lajus A."/>
            <person name="Andreesen J.R."/>
            <person name="Perchat N."/>
            <person name="Pelletier E."/>
            <person name="Gouyvenoux M."/>
            <person name="Barbe V."/>
            <person name="Salanoubat M."/>
            <person name="Le Paslier D."/>
            <person name="Weissenbach J."/>
            <person name="Cohen G.N."/>
            <person name="Kreimeyer A."/>
        </authorList>
    </citation>
    <scope>NUCLEOTIDE SEQUENCE [LARGE SCALE GENOMIC DNA]</scope>
    <source>
        <strain evidence="2">ATCC 12662 / DSM 519 / JCM 1433 / CCUG 9281 / NCIMB 10654 / HF</strain>
    </source>
</reference>
<keyword evidence="2" id="KW-1185">Reference proteome</keyword>
<dbReference type="STRING" id="1511.CLOST_1508"/>
<sequence>MPTYILAKRVITNANYKTQTEKDEMQFKFDAFLLNNRVTQDEYNELTQILLDKQFVQ</sequence>
<dbReference type="AlphaFoldDB" id="E3PRX4"/>
<name>E3PRX4_ACESD</name>
<organism evidence="1 2">
    <name type="scientific">Acetoanaerobium sticklandii (strain ATCC 12662 / DSM 519 / JCM 1433 / CCUG 9281 / NCIMB 10654 / HF)</name>
    <name type="common">Clostridium sticklandii</name>
    <dbReference type="NCBI Taxonomy" id="499177"/>
    <lineage>
        <taxon>Bacteria</taxon>
        <taxon>Bacillati</taxon>
        <taxon>Bacillota</taxon>
        <taxon>Clostridia</taxon>
        <taxon>Peptostreptococcales</taxon>
        <taxon>Filifactoraceae</taxon>
        <taxon>Acetoanaerobium</taxon>
    </lineage>
</organism>
<protein>
    <submittedName>
        <fullName evidence="1">Uncharacterized protein</fullName>
    </submittedName>
</protein>
<gene>
    <name evidence="1" type="ordered locus">CLOST_1508</name>
</gene>
<dbReference type="BioCyc" id="CSTI499177:GJE9-1560-MONOMER"/>
<dbReference type="KEGG" id="cst:CLOST_1508"/>
<evidence type="ECO:0000313" key="2">
    <source>
        <dbReference type="Proteomes" id="UP000007041"/>
    </source>
</evidence>
<dbReference type="Proteomes" id="UP000007041">
    <property type="component" value="Chromosome"/>
</dbReference>
<evidence type="ECO:0000313" key="1">
    <source>
        <dbReference type="EMBL" id="CBH21628.1"/>
    </source>
</evidence>
<dbReference type="HOGENOM" id="CLU_211424_0_0_9"/>
<dbReference type="EMBL" id="FP565809">
    <property type="protein sequence ID" value="CBH21628.1"/>
    <property type="molecule type" value="Genomic_DNA"/>
</dbReference>
<accession>E3PRX4</accession>